<protein>
    <recommendedName>
        <fullName evidence="1">Transferrin-binding protein B C-lobe/N-lobe beta-barrel domain-containing protein</fullName>
    </recommendedName>
</protein>
<proteinExistence type="predicted"/>
<dbReference type="InterPro" id="IPR011250">
    <property type="entry name" value="OMP/PagP_B-barrel"/>
</dbReference>
<accession>A0AA91J8T4</accession>
<gene>
    <name evidence="2" type="ORF">A9299_05750</name>
</gene>
<dbReference type="EMBL" id="LZMT01000056">
    <property type="protein sequence ID" value="OBX60902.1"/>
    <property type="molecule type" value="Genomic_DNA"/>
</dbReference>
<comment type="caution">
    <text evidence="2">The sequence shown here is derived from an EMBL/GenBank/DDBJ whole genome shotgun (WGS) entry which is preliminary data.</text>
</comment>
<reference evidence="2" key="1">
    <citation type="submission" date="2016-06" db="EMBL/GenBank/DDBJ databases">
        <title>Draft genome of Moraxella osloensis CCUG 67237.</title>
        <authorList>
            <person name="Salva-Serra F."/>
            <person name="Engstrom-Jakobsson H."/>
            <person name="Thorell K."/>
            <person name="Gonzales-Siles L."/>
            <person name="Karlsson R."/>
            <person name="Boulund F."/>
            <person name="Engstrand L."/>
            <person name="Kristiansson E."/>
            <person name="Moore E."/>
        </authorList>
    </citation>
    <scope>NUCLEOTIDE SEQUENCE [LARGE SCALE GENOMIC DNA]</scope>
    <source>
        <strain evidence="2">CCUG 67237</strain>
    </source>
</reference>
<dbReference type="Pfam" id="PF01298">
    <property type="entry name" value="TbpB_B_D"/>
    <property type="match status" value="1"/>
</dbReference>
<dbReference type="InterPro" id="IPR001677">
    <property type="entry name" value="TbpB_B_D"/>
</dbReference>
<evidence type="ECO:0000313" key="2">
    <source>
        <dbReference type="EMBL" id="OBX60902.1"/>
    </source>
</evidence>
<evidence type="ECO:0000259" key="1">
    <source>
        <dbReference type="Pfam" id="PF01298"/>
    </source>
</evidence>
<dbReference type="Gene3D" id="2.40.160.90">
    <property type="match status" value="1"/>
</dbReference>
<organism evidence="2">
    <name type="scientific">Faucicola osloensis</name>
    <name type="common">Moraxella osloensis</name>
    <dbReference type="NCBI Taxonomy" id="34062"/>
    <lineage>
        <taxon>Bacteria</taxon>
        <taxon>Pseudomonadati</taxon>
        <taxon>Pseudomonadota</taxon>
        <taxon>Gammaproteobacteria</taxon>
        <taxon>Moraxellales</taxon>
        <taxon>Moraxellaceae</taxon>
        <taxon>Faucicola</taxon>
    </lineage>
</organism>
<dbReference type="AlphaFoldDB" id="A0AA91J8T4"/>
<dbReference type="SUPFAM" id="SSF56925">
    <property type="entry name" value="OMPA-like"/>
    <property type="match status" value="1"/>
</dbReference>
<sequence length="409" mass="42803">MPVVLNAEDLQDKDMKNVILGAEVYTDAKDASGNIIRVAVNRYAGKINGDDAVARTYTTTSYDDATNTFTKTDSVTVNNTPLQLRNDTRIAAANTYTAFPTGDTATSNTSGLAFQGATTNAVTAGTSVTSALENDKDLTDTRLFGSKAFDVNNTATSNSYRAISSTNNAAGNMTYANAAKFENIKLDNVQYGRVSNNIDALSSATIGSEIVSGQKIVGTSPLAFNDPHAVNTYFYRGINQSTLPQMAALDQKGMFTYYGHALTYGINGDLNASSGLKSNSAGASQTVTTLGDFVKATYDVANKRVTGDIYNVKYTNGTSGVENNLINFKGDVNGNTVVGSSTNVANGQVGALKASFYGNQAQELGGAVNSIATDTYGTSTWGGVFGAKRDIAPTPTNSGNIATPTITNP</sequence>
<feature type="domain" description="Transferrin-binding protein B C-lobe/N-lobe beta-barrel" evidence="1">
    <location>
        <begin position="252"/>
        <end position="389"/>
    </location>
</feature>
<name>A0AA91J8T4_FAUOS</name>